<proteinExistence type="inferred from homology"/>
<dbReference type="InterPro" id="IPR036388">
    <property type="entry name" value="WH-like_DNA-bd_sf"/>
</dbReference>
<dbReference type="InterPro" id="IPR058163">
    <property type="entry name" value="LysR-type_TF_proteobact-type"/>
</dbReference>
<evidence type="ECO:0000256" key="2">
    <source>
        <dbReference type="ARBA" id="ARBA00023015"/>
    </source>
</evidence>
<name>A0ABV2DS81_9HYPH</name>
<dbReference type="Proteomes" id="UP001548832">
    <property type="component" value="Unassembled WGS sequence"/>
</dbReference>
<dbReference type="Gene3D" id="1.10.10.10">
    <property type="entry name" value="Winged helix-like DNA-binding domain superfamily/Winged helix DNA-binding domain"/>
    <property type="match status" value="1"/>
</dbReference>
<evidence type="ECO:0000256" key="3">
    <source>
        <dbReference type="ARBA" id="ARBA00023125"/>
    </source>
</evidence>
<dbReference type="RefSeq" id="WP_354465134.1">
    <property type="nucleotide sequence ID" value="NZ_JBEWSZ010000015.1"/>
</dbReference>
<comment type="caution">
    <text evidence="6">The sequence shown here is derived from an EMBL/GenBank/DDBJ whole genome shotgun (WGS) entry which is preliminary data.</text>
</comment>
<dbReference type="Pfam" id="PF00126">
    <property type="entry name" value="HTH_1"/>
    <property type="match status" value="1"/>
</dbReference>
<accession>A0ABV2DS81</accession>
<feature type="domain" description="HTH lysR-type" evidence="5">
    <location>
        <begin position="2"/>
        <end position="59"/>
    </location>
</feature>
<sequence>MLSIDDLRFFATLSVSSSLAGAARELGVTPPAVTQRLRLLEAKLGLRLVDRSTRHLRLTDEGQFLASRGGRIVEEILKLGADLAARKGDVVGHLRIVAPFGFGRRFVAPAVAAFRTENPQVTISLTLSESPVRLGDDRWDLLVHVGELKDSSLIVHRLAPNERVICASPSYLAARGEPRQPEDLKGHDCAALRENDEDVTLWRFTEAAGDTHAIRINPQLSSNDGEVVRRWAIAGLGIIMRSEWDVAEDLREGRLVQVLNDYHLASADIVVLLGAREGRTARTALFLRYLSDALSPTPWRSFDAGVQHR</sequence>
<organism evidence="6 7">
    <name type="scientific">Mesorhizobium shangrilense</name>
    <dbReference type="NCBI Taxonomy" id="460060"/>
    <lineage>
        <taxon>Bacteria</taxon>
        <taxon>Pseudomonadati</taxon>
        <taxon>Pseudomonadota</taxon>
        <taxon>Alphaproteobacteria</taxon>
        <taxon>Hyphomicrobiales</taxon>
        <taxon>Phyllobacteriaceae</taxon>
        <taxon>Mesorhizobium</taxon>
    </lineage>
</organism>
<keyword evidence="3" id="KW-0238">DNA-binding</keyword>
<dbReference type="PANTHER" id="PTHR30537:SF5">
    <property type="entry name" value="HTH-TYPE TRANSCRIPTIONAL ACTIVATOR TTDR-RELATED"/>
    <property type="match status" value="1"/>
</dbReference>
<protein>
    <submittedName>
        <fullName evidence="6">LysR family transcriptional regulator</fullName>
    </submittedName>
</protein>
<evidence type="ECO:0000256" key="1">
    <source>
        <dbReference type="ARBA" id="ARBA00009437"/>
    </source>
</evidence>
<dbReference type="SUPFAM" id="SSF46785">
    <property type="entry name" value="Winged helix' DNA-binding domain"/>
    <property type="match status" value="1"/>
</dbReference>
<dbReference type="InterPro" id="IPR005119">
    <property type="entry name" value="LysR_subst-bd"/>
</dbReference>
<dbReference type="PANTHER" id="PTHR30537">
    <property type="entry name" value="HTH-TYPE TRANSCRIPTIONAL REGULATOR"/>
    <property type="match status" value="1"/>
</dbReference>
<dbReference type="PROSITE" id="PS50931">
    <property type="entry name" value="HTH_LYSR"/>
    <property type="match status" value="1"/>
</dbReference>
<dbReference type="SUPFAM" id="SSF53850">
    <property type="entry name" value="Periplasmic binding protein-like II"/>
    <property type="match status" value="1"/>
</dbReference>
<dbReference type="InterPro" id="IPR036390">
    <property type="entry name" value="WH_DNA-bd_sf"/>
</dbReference>
<keyword evidence="4" id="KW-0804">Transcription</keyword>
<dbReference type="EMBL" id="JBEWSZ010000015">
    <property type="protein sequence ID" value="MET2832929.1"/>
    <property type="molecule type" value="Genomic_DNA"/>
</dbReference>
<gene>
    <name evidence="6" type="ORF">ABVQ20_39115</name>
</gene>
<dbReference type="Gene3D" id="3.40.190.290">
    <property type="match status" value="1"/>
</dbReference>
<evidence type="ECO:0000313" key="7">
    <source>
        <dbReference type="Proteomes" id="UP001548832"/>
    </source>
</evidence>
<evidence type="ECO:0000313" key="6">
    <source>
        <dbReference type="EMBL" id="MET2832929.1"/>
    </source>
</evidence>
<evidence type="ECO:0000259" key="5">
    <source>
        <dbReference type="PROSITE" id="PS50931"/>
    </source>
</evidence>
<dbReference type="CDD" id="cd08479">
    <property type="entry name" value="PBP2_CrgA_like_9"/>
    <property type="match status" value="1"/>
</dbReference>
<evidence type="ECO:0000256" key="4">
    <source>
        <dbReference type="ARBA" id="ARBA00023163"/>
    </source>
</evidence>
<dbReference type="Pfam" id="PF03466">
    <property type="entry name" value="LysR_substrate"/>
    <property type="match status" value="1"/>
</dbReference>
<keyword evidence="2" id="KW-0805">Transcription regulation</keyword>
<reference evidence="6 7" key="1">
    <citation type="submission" date="2024-06" db="EMBL/GenBank/DDBJ databases">
        <authorList>
            <person name="Kim D.-U."/>
        </authorList>
    </citation>
    <scope>NUCLEOTIDE SEQUENCE [LARGE SCALE GENOMIC DNA]</scope>
    <source>
        <strain evidence="6 7">KACC15460</strain>
    </source>
</reference>
<dbReference type="InterPro" id="IPR000847">
    <property type="entry name" value="LysR_HTH_N"/>
</dbReference>
<keyword evidence="7" id="KW-1185">Reference proteome</keyword>
<comment type="similarity">
    <text evidence="1">Belongs to the LysR transcriptional regulatory family.</text>
</comment>